<dbReference type="Gene3D" id="3.40.50.150">
    <property type="entry name" value="Vaccinia Virus protein VP39"/>
    <property type="match status" value="1"/>
</dbReference>
<dbReference type="SUPFAM" id="SSF46785">
    <property type="entry name" value="Winged helix' DNA-binding domain"/>
    <property type="match status" value="1"/>
</dbReference>
<dbReference type="AlphaFoldDB" id="A0AAD7ETE4"/>
<dbReference type="PANTHER" id="PTHR43712">
    <property type="entry name" value="PUTATIVE (AFU_ORTHOLOGUE AFUA_4G14580)-RELATED"/>
    <property type="match status" value="1"/>
</dbReference>
<accession>A0AAD7ETE4</accession>
<evidence type="ECO:0000256" key="2">
    <source>
        <dbReference type="ARBA" id="ARBA00022679"/>
    </source>
</evidence>
<keyword evidence="6" id="KW-1185">Reference proteome</keyword>
<feature type="region of interest" description="Disordered" evidence="4">
    <location>
        <begin position="602"/>
        <end position="621"/>
    </location>
</feature>
<name>A0AAD7ETE4_9AGAR</name>
<gene>
    <name evidence="5" type="ORF">DFH08DRAFT_960419</name>
</gene>
<dbReference type="GO" id="GO:0032259">
    <property type="term" value="P:methylation"/>
    <property type="evidence" value="ECO:0007669"/>
    <property type="project" value="UniProtKB-KW"/>
</dbReference>
<dbReference type="InterPro" id="IPR029063">
    <property type="entry name" value="SAM-dependent_MTases_sf"/>
</dbReference>
<feature type="region of interest" description="Disordered" evidence="4">
    <location>
        <begin position="631"/>
        <end position="686"/>
    </location>
</feature>
<evidence type="ECO:0000256" key="4">
    <source>
        <dbReference type="SAM" id="MobiDB-lite"/>
    </source>
</evidence>
<sequence>MANSFSRVYASPPSFSPTLDFPSLDAPYKPALTAEQLTAHPTVGAAINRIVAAAGQMAATVQVPFLTLCDAGMGYHLPGCLRILEAAHVVEVLRDGPVHVCEIAARTAHILRLLATHHILREAAPDVFAAGRISSLIDSGELVANPETKYTSVGDAVAVFVGLCTDELFKSSAYLTEVVFPGNARLYPASSASSSPSLSSSSLLPSPSPSSPPSSSSSSYSPTALDISSSANESTSISMTSSNPSTAPSATATATGSDPTSAPFNYAFGRGGVGYFAWLEGEGWSAAPGEVGFDWASLPRGSVVVDVGGGIGSPSMLLASAYAEVDTDGSGGLRFVIQDRPVIVEMGEKAWRAKCRELLDSGAVRFLHPAAGHRRCGLPPPFLLRLREAAAPHTKLVLANSVLPLACVDDLGVWEGGMDVQVEGAEKMVMPAPLLANLGKRARTLKEDAHCVGEQMQKVVRVTKAPGSLFGHIVVVPVAVPVSPQRARTPGAAPRSSMCHARAGRRNWKPEAGEMEMVERASSCGTPMFGSRINLTSEARAVWRGRCRRTTTFWRFACSHAASAFETGCSADGSSGAEEDAVPAVRCLSALVPFPNLPSYRPGHVPAPSVQQQQQHASSITRRIPQAPLRTQSQQLHPPAPSPVPWQPPPPSPTSPRLSLRRRSSADADAAAQHAAPRPEAARAGSVAGIRMSTDWEAFFCMGVRGHGDSEGGDFNDELLSRRVSPVLLPARSVLAVAARIERGISRAPSPDL</sequence>
<organism evidence="5 6">
    <name type="scientific">Mycena albidolilacea</name>
    <dbReference type="NCBI Taxonomy" id="1033008"/>
    <lineage>
        <taxon>Eukaryota</taxon>
        <taxon>Fungi</taxon>
        <taxon>Dikarya</taxon>
        <taxon>Basidiomycota</taxon>
        <taxon>Agaricomycotina</taxon>
        <taxon>Agaricomycetes</taxon>
        <taxon>Agaricomycetidae</taxon>
        <taxon>Agaricales</taxon>
        <taxon>Marasmiineae</taxon>
        <taxon>Mycenaceae</taxon>
        <taxon>Mycena</taxon>
    </lineage>
</organism>
<feature type="compositionally biased region" description="Low complexity" evidence="4">
    <location>
        <begin position="667"/>
        <end position="684"/>
    </location>
</feature>
<proteinExistence type="predicted"/>
<keyword evidence="3" id="KW-0949">S-adenosyl-L-methionine</keyword>
<dbReference type="Gene3D" id="1.10.10.10">
    <property type="entry name" value="Winged helix-like DNA-binding domain superfamily/Winged helix DNA-binding domain"/>
    <property type="match status" value="1"/>
</dbReference>
<reference evidence="5" key="1">
    <citation type="submission" date="2023-03" db="EMBL/GenBank/DDBJ databases">
        <title>Massive genome expansion in bonnet fungi (Mycena s.s.) driven by repeated elements and novel gene families across ecological guilds.</title>
        <authorList>
            <consortium name="Lawrence Berkeley National Laboratory"/>
            <person name="Harder C.B."/>
            <person name="Miyauchi S."/>
            <person name="Viragh M."/>
            <person name="Kuo A."/>
            <person name="Thoen E."/>
            <person name="Andreopoulos B."/>
            <person name="Lu D."/>
            <person name="Skrede I."/>
            <person name="Drula E."/>
            <person name="Henrissat B."/>
            <person name="Morin E."/>
            <person name="Kohler A."/>
            <person name="Barry K."/>
            <person name="LaButti K."/>
            <person name="Morin E."/>
            <person name="Salamov A."/>
            <person name="Lipzen A."/>
            <person name="Mereny Z."/>
            <person name="Hegedus B."/>
            <person name="Baldrian P."/>
            <person name="Stursova M."/>
            <person name="Weitz H."/>
            <person name="Taylor A."/>
            <person name="Grigoriev I.V."/>
            <person name="Nagy L.G."/>
            <person name="Martin F."/>
            <person name="Kauserud H."/>
        </authorList>
    </citation>
    <scope>NUCLEOTIDE SEQUENCE</scope>
    <source>
        <strain evidence="5">CBHHK002</strain>
    </source>
</reference>
<comment type="caution">
    <text evidence="5">The sequence shown here is derived from an EMBL/GenBank/DDBJ whole genome shotgun (WGS) entry which is preliminary data.</text>
</comment>
<feature type="compositionally biased region" description="Pro residues" evidence="4">
    <location>
        <begin position="638"/>
        <end position="654"/>
    </location>
</feature>
<protein>
    <recommendedName>
        <fullName evidence="7">O-methyltransferase domain-containing protein</fullName>
    </recommendedName>
</protein>
<feature type="region of interest" description="Disordered" evidence="4">
    <location>
        <begin position="198"/>
        <end position="258"/>
    </location>
</feature>
<dbReference type="PANTHER" id="PTHR43712:SF2">
    <property type="entry name" value="O-METHYLTRANSFERASE CICE"/>
    <property type="match status" value="1"/>
</dbReference>
<dbReference type="GO" id="GO:0008168">
    <property type="term" value="F:methyltransferase activity"/>
    <property type="evidence" value="ECO:0007669"/>
    <property type="project" value="UniProtKB-KW"/>
</dbReference>
<evidence type="ECO:0000313" key="6">
    <source>
        <dbReference type="Proteomes" id="UP001218218"/>
    </source>
</evidence>
<keyword evidence="1" id="KW-0489">Methyltransferase</keyword>
<keyword evidence="2" id="KW-0808">Transferase</keyword>
<dbReference type="InterPro" id="IPR036390">
    <property type="entry name" value="WH_DNA-bd_sf"/>
</dbReference>
<evidence type="ECO:0000256" key="1">
    <source>
        <dbReference type="ARBA" id="ARBA00022603"/>
    </source>
</evidence>
<dbReference type="Proteomes" id="UP001218218">
    <property type="component" value="Unassembled WGS sequence"/>
</dbReference>
<evidence type="ECO:0000256" key="3">
    <source>
        <dbReference type="ARBA" id="ARBA00022691"/>
    </source>
</evidence>
<feature type="compositionally biased region" description="Low complexity" evidence="4">
    <location>
        <begin position="213"/>
        <end position="258"/>
    </location>
</feature>
<dbReference type="SUPFAM" id="SSF53335">
    <property type="entry name" value="S-adenosyl-L-methionine-dependent methyltransferases"/>
    <property type="match status" value="1"/>
</dbReference>
<evidence type="ECO:0008006" key="7">
    <source>
        <dbReference type="Google" id="ProtNLM"/>
    </source>
</evidence>
<dbReference type="InterPro" id="IPR036388">
    <property type="entry name" value="WH-like_DNA-bd_sf"/>
</dbReference>
<evidence type="ECO:0000313" key="5">
    <source>
        <dbReference type="EMBL" id="KAJ7348063.1"/>
    </source>
</evidence>
<dbReference type="EMBL" id="JARIHO010000018">
    <property type="protein sequence ID" value="KAJ7348063.1"/>
    <property type="molecule type" value="Genomic_DNA"/>
</dbReference>
<feature type="compositionally biased region" description="Polar residues" evidence="4">
    <location>
        <begin position="609"/>
        <end position="621"/>
    </location>
</feature>